<reference evidence="2 3" key="1">
    <citation type="submission" date="2018-01" db="EMBL/GenBank/DDBJ databases">
        <title>Complete genome sequence of Flavivirga eckloniae ECD14 isolated from seaweed Ecklonia cava.</title>
        <authorList>
            <person name="Lee J.H."/>
            <person name="Baik K.S."/>
            <person name="Seong C.N."/>
        </authorList>
    </citation>
    <scope>NUCLEOTIDE SEQUENCE [LARGE SCALE GENOMIC DNA]</scope>
    <source>
        <strain evidence="2 3">ECD14</strain>
    </source>
</reference>
<dbReference type="OrthoDB" id="1430919at2"/>
<dbReference type="Proteomes" id="UP000235826">
    <property type="component" value="Chromosome"/>
</dbReference>
<feature type="domain" description="PA14" evidence="1">
    <location>
        <begin position="70"/>
        <end position="217"/>
    </location>
</feature>
<gene>
    <name evidence="2" type="ORF">C1H87_17540</name>
</gene>
<evidence type="ECO:0000259" key="1">
    <source>
        <dbReference type="PROSITE" id="PS51820"/>
    </source>
</evidence>
<dbReference type="PROSITE" id="PS51820">
    <property type="entry name" value="PA14"/>
    <property type="match status" value="1"/>
</dbReference>
<keyword evidence="3" id="KW-1185">Reference proteome</keyword>
<organism evidence="2 3">
    <name type="scientific">Flavivirga eckloniae</name>
    <dbReference type="NCBI Taxonomy" id="1803846"/>
    <lineage>
        <taxon>Bacteria</taxon>
        <taxon>Pseudomonadati</taxon>
        <taxon>Bacteroidota</taxon>
        <taxon>Flavobacteriia</taxon>
        <taxon>Flavobacteriales</taxon>
        <taxon>Flavobacteriaceae</taxon>
        <taxon>Flavivirga</taxon>
    </lineage>
</organism>
<proteinExistence type="predicted"/>
<protein>
    <recommendedName>
        <fullName evidence="1">PA14 domain-containing protein</fullName>
    </recommendedName>
</protein>
<evidence type="ECO:0000313" key="3">
    <source>
        <dbReference type="Proteomes" id="UP000235826"/>
    </source>
</evidence>
<dbReference type="InterPro" id="IPR037524">
    <property type="entry name" value="PA14/GLEYA"/>
</dbReference>
<dbReference type="KEGG" id="fek:C1H87_17540"/>
<dbReference type="SUPFAM" id="SSF56988">
    <property type="entry name" value="Anthrax protective antigen"/>
    <property type="match status" value="1"/>
</dbReference>
<dbReference type="RefSeq" id="WP_102757062.1">
    <property type="nucleotide sequence ID" value="NZ_CP025791.1"/>
</dbReference>
<dbReference type="Gene3D" id="3.90.182.10">
    <property type="entry name" value="Toxin - Anthrax Protective Antigen,domain 1"/>
    <property type="match status" value="1"/>
</dbReference>
<name>A0A2K9PTM5_9FLAO</name>
<evidence type="ECO:0000313" key="2">
    <source>
        <dbReference type="EMBL" id="AUP80416.1"/>
    </source>
</evidence>
<dbReference type="Pfam" id="PF07691">
    <property type="entry name" value="PA14"/>
    <property type="match status" value="1"/>
</dbReference>
<accession>A0A2K9PTM5</accession>
<dbReference type="SMART" id="SM00758">
    <property type="entry name" value="PA14"/>
    <property type="match status" value="1"/>
</dbReference>
<dbReference type="EMBL" id="CP025791">
    <property type="protein sequence ID" value="AUP80416.1"/>
    <property type="molecule type" value="Genomic_DNA"/>
</dbReference>
<dbReference type="InterPro" id="IPR011658">
    <property type="entry name" value="PA14_dom"/>
</dbReference>
<sequence length="224" mass="24693">MKKAVYHAVIFFWVYGHTFAQIGIGTNNPQAQLDVDNGTVKFSSYGNGTIIGTEQFLLGVENDGDIIEIPLNKGLQYHTWDIVNTTQPNIGNKRTLGISTSQGILNNDMNDAALLAIAPDADGFIVRYSGILRVKNTGTFTLNARTNDGSRVFIDDILVIENWTDNPPPLATVSGSITLAEGEHKIEFWYYENFGTISMLFTWGTNPDSYVVGSTINANQFFVK</sequence>
<dbReference type="AlphaFoldDB" id="A0A2K9PTM5"/>